<protein>
    <submittedName>
        <fullName evidence="2">Uncharacterized protein</fullName>
    </submittedName>
</protein>
<dbReference type="RefSeq" id="XP_004988290.1">
    <property type="nucleotide sequence ID" value="XM_004988233.1"/>
</dbReference>
<keyword evidence="1" id="KW-0812">Transmembrane</keyword>
<dbReference type="KEGG" id="sre:PTSG_10907"/>
<organism evidence="3">
    <name type="scientific">Salpingoeca rosetta (strain ATCC 50818 / BSB-021)</name>
    <dbReference type="NCBI Taxonomy" id="946362"/>
    <lineage>
        <taxon>Eukaryota</taxon>
        <taxon>Choanoflagellata</taxon>
        <taxon>Craspedida</taxon>
        <taxon>Salpingoecidae</taxon>
        <taxon>Salpingoeca</taxon>
    </lineage>
</organism>
<gene>
    <name evidence="2" type="ORF">PTSG_10907</name>
</gene>
<dbReference type="EMBL" id="GL832991">
    <property type="protein sequence ID" value="EGD80228.1"/>
    <property type="molecule type" value="Genomic_DNA"/>
</dbReference>
<dbReference type="Proteomes" id="UP000007799">
    <property type="component" value="Unassembled WGS sequence"/>
</dbReference>
<evidence type="ECO:0000313" key="2">
    <source>
        <dbReference type="EMBL" id="EGD80228.1"/>
    </source>
</evidence>
<accession>F2URC5</accession>
<evidence type="ECO:0000313" key="3">
    <source>
        <dbReference type="Proteomes" id="UP000007799"/>
    </source>
</evidence>
<dbReference type="AlphaFoldDB" id="F2URC5"/>
<sequence length="259" mass="27980">MMRFLQHRVLIIGDQEADRAQVQQLLRGNNMRRFGGQQVLPDPNQMEYVQVASVQAAIDDPNTGDLESYCADVQQQLGPAITQGVHAVVLVMRRGALLAGDKSNYTLFVERLCQSQVPCVAVILGCEREGADAIGQADHVQAALRNQGVNVGAVVQAAAVEGGRFEGAAQPLRQQTREAVIEAIRTHARAHNQPFVVEANNIAPAVRAIATEQKRASSVLGLVANSLQLLQAHPMRLISALAVILAVVLAYIRSMVFQP</sequence>
<reference evidence="2" key="1">
    <citation type="submission" date="2009-08" db="EMBL/GenBank/DDBJ databases">
        <title>Annotation of Salpingoeca rosetta.</title>
        <authorList>
            <consortium name="The Broad Institute Genome Sequencing Platform"/>
            <person name="Russ C."/>
            <person name="Cuomo C."/>
            <person name="Burger G."/>
            <person name="Gray M.W."/>
            <person name="Holland P.W.H."/>
            <person name="King N."/>
            <person name="Lang F.B.F."/>
            <person name="Roger A.J."/>
            <person name="Ruiz-Trillo I."/>
            <person name="Young S.K."/>
            <person name="Zeng Q."/>
            <person name="Gargeya S."/>
            <person name="Alvarado L."/>
            <person name="Berlin A."/>
            <person name="Chapman S.B."/>
            <person name="Chen Z."/>
            <person name="Freedman E."/>
            <person name="Gellesch M."/>
            <person name="Goldberg J."/>
            <person name="Griggs A."/>
            <person name="Gujja S."/>
            <person name="Heilman E."/>
            <person name="Heiman D."/>
            <person name="Howarth C."/>
            <person name="Mehta T."/>
            <person name="Neiman D."/>
            <person name="Pearson M."/>
            <person name="Roberts A."/>
            <person name="Saif S."/>
            <person name="Shea T."/>
            <person name="Shenoy N."/>
            <person name="Sisk P."/>
            <person name="Stolte C."/>
            <person name="Sykes S."/>
            <person name="White J."/>
            <person name="Yandava C."/>
            <person name="Haas B."/>
            <person name="Nusbaum C."/>
            <person name="Birren B."/>
        </authorList>
    </citation>
    <scope>NUCLEOTIDE SEQUENCE [LARGE SCALE GENOMIC DNA]</scope>
    <source>
        <strain evidence="2">ATCC 50818</strain>
    </source>
</reference>
<dbReference type="InParanoid" id="F2URC5"/>
<evidence type="ECO:0000256" key="1">
    <source>
        <dbReference type="SAM" id="Phobius"/>
    </source>
</evidence>
<dbReference type="OrthoDB" id="8954335at2759"/>
<keyword evidence="3" id="KW-1185">Reference proteome</keyword>
<feature type="transmembrane region" description="Helical" evidence="1">
    <location>
        <begin position="237"/>
        <end position="256"/>
    </location>
</feature>
<keyword evidence="1" id="KW-1133">Transmembrane helix</keyword>
<keyword evidence="1" id="KW-0472">Membrane</keyword>
<name>F2URC5_SALR5</name>
<proteinExistence type="predicted"/>
<dbReference type="GeneID" id="16068817"/>